<dbReference type="Proteomes" id="UP000194857">
    <property type="component" value="Unassembled WGS sequence"/>
</dbReference>
<reference evidence="1 2" key="1">
    <citation type="submission" date="2017-05" db="EMBL/GenBank/DDBJ databases">
        <authorList>
            <person name="Song R."/>
            <person name="Chenine A.L."/>
            <person name="Ruprecht R.M."/>
        </authorList>
    </citation>
    <scope>NUCLEOTIDE SEQUENCE [LARGE SCALE GENOMIC DNA]</scope>
    <source>
        <strain evidence="1 2">S567_C10_BS</strain>
    </source>
</reference>
<protein>
    <submittedName>
        <fullName evidence="1">Oligosaccharide repeat unit polymerase</fullName>
    </submittedName>
</protein>
<comment type="caution">
    <text evidence="1">The sequence shown here is derived from an EMBL/GenBank/DDBJ whole genome shotgun (WGS) entry which is preliminary data.</text>
</comment>
<organism evidence="1 2">
    <name type="scientific">Pseudomonas aeruginosa</name>
    <dbReference type="NCBI Taxonomy" id="287"/>
    <lineage>
        <taxon>Bacteria</taxon>
        <taxon>Pseudomonadati</taxon>
        <taxon>Pseudomonadota</taxon>
        <taxon>Gammaproteobacteria</taxon>
        <taxon>Pseudomonadales</taxon>
        <taxon>Pseudomonadaceae</taxon>
        <taxon>Pseudomonas</taxon>
    </lineage>
</organism>
<gene>
    <name evidence="1" type="ORF">CAZ10_06250</name>
</gene>
<dbReference type="NCBIfam" id="TIGR04370">
    <property type="entry name" value="glyco_rpt_poly"/>
    <property type="match status" value="1"/>
</dbReference>
<dbReference type="AlphaFoldDB" id="A0A241XSI0"/>
<dbReference type="EMBL" id="NFFZ01000003">
    <property type="protein sequence ID" value="OTI63821.1"/>
    <property type="molecule type" value="Genomic_DNA"/>
</dbReference>
<name>A0A241XSI0_PSEAI</name>
<accession>A0A241XSI0</accession>
<proteinExistence type="predicted"/>
<dbReference type="RefSeq" id="WP_023464363.1">
    <property type="nucleotide sequence ID" value="NZ_CAADQQ010000833.1"/>
</dbReference>
<sequence>MYAMLTGVTLLIFSVVARLLARSAIHPSVAMPVTWGLGLLGVSLASMIGFYPVESDALLIFLAGVLSFSLSSAIFSFIYNSYTSPYSYNILFDRDLRAKSLVFFFCVAHLFFLTVIYRDLSSIAPTLREAAYMVRAQSVSGEPLLSSLSLNYLQLGQTVIPLVVLLYLRGKCGAIGMLSVSAPWMAVILLASGRSSLMQMLVGLFFIYVLVKGRPSIKSIFVIGMAMFLVIAVGAVATSKIQFHEGDGISTLLVELYRHVAGYALQGPVLFDRYYQGLIQVEPHWSPFNGLCSMGYILGLCEKPIQHLDFYAYAPGELGNVYSVFFSMYPHYGALGVVFFMAAYGMVCSYAYCKAKKGSLYFTILSSYFFSAIVFSLFSDQISTSWWFYVKMTIILGILCFVFKRDRMFVIRIPQKAN</sequence>
<evidence type="ECO:0000313" key="2">
    <source>
        <dbReference type="Proteomes" id="UP000194857"/>
    </source>
</evidence>
<evidence type="ECO:0000313" key="1">
    <source>
        <dbReference type="EMBL" id="OTI63821.1"/>
    </source>
</evidence>